<dbReference type="GO" id="GO:0003677">
    <property type="term" value="F:DNA binding"/>
    <property type="evidence" value="ECO:0007669"/>
    <property type="project" value="UniProtKB-KW"/>
</dbReference>
<dbReference type="PRINTS" id="PR00037">
    <property type="entry name" value="HTHLACR"/>
</dbReference>
<dbReference type="RefSeq" id="WP_262398292.1">
    <property type="nucleotide sequence ID" value="NZ_JACRTC010000008.1"/>
</dbReference>
<gene>
    <name evidence="8" type="ORF">H8709_10215</name>
</gene>
<name>A0A926ECB7_9FIRM</name>
<organism evidence="8 9">
    <name type="scientific">Zongyangia hominis</name>
    <dbReference type="NCBI Taxonomy" id="2763677"/>
    <lineage>
        <taxon>Bacteria</taxon>
        <taxon>Bacillati</taxon>
        <taxon>Bacillota</taxon>
        <taxon>Clostridia</taxon>
        <taxon>Eubacteriales</taxon>
        <taxon>Oscillospiraceae</taxon>
        <taxon>Zongyangia</taxon>
    </lineage>
</organism>
<evidence type="ECO:0000259" key="7">
    <source>
        <dbReference type="PROSITE" id="PS51000"/>
    </source>
</evidence>
<evidence type="ECO:0000256" key="1">
    <source>
        <dbReference type="ARBA" id="ARBA00021390"/>
    </source>
</evidence>
<dbReference type="SMART" id="SM01134">
    <property type="entry name" value="DeoRC"/>
    <property type="match status" value="1"/>
</dbReference>
<evidence type="ECO:0000256" key="5">
    <source>
        <dbReference type="ARBA" id="ARBA00023163"/>
    </source>
</evidence>
<dbReference type="PANTHER" id="PTHR30363:SF4">
    <property type="entry name" value="GLYCEROL-3-PHOSPHATE REGULON REPRESSOR"/>
    <property type="match status" value="1"/>
</dbReference>
<dbReference type="InterPro" id="IPR050313">
    <property type="entry name" value="Carb_Metab_HTH_regulators"/>
</dbReference>
<keyword evidence="5" id="KW-0804">Transcription</keyword>
<dbReference type="AlphaFoldDB" id="A0A926ECB7"/>
<dbReference type="InterPro" id="IPR001034">
    <property type="entry name" value="DeoR_HTH"/>
</dbReference>
<comment type="function">
    <text evidence="6">Repressor of the lactose catabolism operon. Galactose-6-phosphate is the inducer.</text>
</comment>
<dbReference type="Proteomes" id="UP000660861">
    <property type="component" value="Unassembled WGS sequence"/>
</dbReference>
<dbReference type="PROSITE" id="PS51000">
    <property type="entry name" value="HTH_DEOR_2"/>
    <property type="match status" value="1"/>
</dbReference>
<evidence type="ECO:0000256" key="6">
    <source>
        <dbReference type="ARBA" id="ARBA00024937"/>
    </source>
</evidence>
<evidence type="ECO:0000313" key="9">
    <source>
        <dbReference type="Proteomes" id="UP000660861"/>
    </source>
</evidence>
<keyword evidence="9" id="KW-1185">Reference proteome</keyword>
<dbReference type="PANTHER" id="PTHR30363">
    <property type="entry name" value="HTH-TYPE TRANSCRIPTIONAL REGULATOR SRLR-RELATED"/>
    <property type="match status" value="1"/>
</dbReference>
<dbReference type="InterPro" id="IPR014036">
    <property type="entry name" value="DeoR-like_C"/>
</dbReference>
<keyword evidence="3" id="KW-0805">Transcription regulation</keyword>
<dbReference type="InterPro" id="IPR036388">
    <property type="entry name" value="WH-like_DNA-bd_sf"/>
</dbReference>
<accession>A0A926ECB7</accession>
<dbReference type="SUPFAM" id="SSF100950">
    <property type="entry name" value="NagB/RpiA/CoA transferase-like"/>
    <property type="match status" value="1"/>
</dbReference>
<sequence length="256" mass="27926">MSNALTAERRNKLAQMLVFEGSVRVGELAEMFDVSTETIRKDLIYLENQGVARKSHGGAIAASELLERPLSEKFMENMELKSTVAKAALEMIDDNSVIMLDSGSTTFQLAKLLTIKKGITVITNSANLPPLLSGTDNTVLSLGGEMRGTSMALVGLWTMNALSSVRVDLAILGSDGFSHRCGPCTPSYAEAEVKKAMMERSKRTIVISDSSKFQKSAIMEFCEWKDIDCLITDDGAPEDQLQEIRANTQVKVVPVK</sequence>
<dbReference type="Pfam" id="PF00455">
    <property type="entry name" value="DeoRC"/>
    <property type="match status" value="1"/>
</dbReference>
<proteinExistence type="predicted"/>
<keyword evidence="2" id="KW-0678">Repressor</keyword>
<dbReference type="PROSITE" id="PS00894">
    <property type="entry name" value="HTH_DEOR_1"/>
    <property type="match status" value="1"/>
</dbReference>
<evidence type="ECO:0000256" key="3">
    <source>
        <dbReference type="ARBA" id="ARBA00023015"/>
    </source>
</evidence>
<evidence type="ECO:0000256" key="4">
    <source>
        <dbReference type="ARBA" id="ARBA00023125"/>
    </source>
</evidence>
<evidence type="ECO:0000256" key="2">
    <source>
        <dbReference type="ARBA" id="ARBA00022491"/>
    </source>
</evidence>
<dbReference type="Pfam" id="PF08220">
    <property type="entry name" value="HTH_DeoR"/>
    <property type="match status" value="1"/>
</dbReference>
<dbReference type="SUPFAM" id="SSF46785">
    <property type="entry name" value="Winged helix' DNA-binding domain"/>
    <property type="match status" value="1"/>
</dbReference>
<dbReference type="InterPro" id="IPR018356">
    <property type="entry name" value="Tscrpt_reg_HTH_DeoR_CS"/>
</dbReference>
<feature type="domain" description="HTH deoR-type" evidence="7">
    <location>
        <begin position="6"/>
        <end position="61"/>
    </location>
</feature>
<keyword evidence="4" id="KW-0238">DNA-binding</keyword>
<dbReference type="GO" id="GO:0003700">
    <property type="term" value="F:DNA-binding transcription factor activity"/>
    <property type="evidence" value="ECO:0007669"/>
    <property type="project" value="InterPro"/>
</dbReference>
<comment type="caution">
    <text evidence="8">The sequence shown here is derived from an EMBL/GenBank/DDBJ whole genome shotgun (WGS) entry which is preliminary data.</text>
</comment>
<dbReference type="SMART" id="SM00420">
    <property type="entry name" value="HTH_DEOR"/>
    <property type="match status" value="1"/>
</dbReference>
<dbReference type="Gene3D" id="1.10.10.10">
    <property type="entry name" value="Winged helix-like DNA-binding domain superfamily/Winged helix DNA-binding domain"/>
    <property type="match status" value="1"/>
</dbReference>
<dbReference type="EMBL" id="JACRTC010000008">
    <property type="protein sequence ID" value="MBC8571198.1"/>
    <property type="molecule type" value="Genomic_DNA"/>
</dbReference>
<reference evidence="8" key="1">
    <citation type="submission" date="2020-08" db="EMBL/GenBank/DDBJ databases">
        <title>Genome public.</title>
        <authorList>
            <person name="Liu C."/>
            <person name="Sun Q."/>
        </authorList>
    </citation>
    <scope>NUCLEOTIDE SEQUENCE</scope>
    <source>
        <strain evidence="8">NSJ-54</strain>
    </source>
</reference>
<protein>
    <recommendedName>
        <fullName evidence="1">Lactose phosphotransferase system repressor</fullName>
    </recommendedName>
</protein>
<evidence type="ECO:0000313" key="8">
    <source>
        <dbReference type="EMBL" id="MBC8571198.1"/>
    </source>
</evidence>
<dbReference type="Gene3D" id="3.40.50.1360">
    <property type="match status" value="1"/>
</dbReference>
<dbReference type="InterPro" id="IPR036390">
    <property type="entry name" value="WH_DNA-bd_sf"/>
</dbReference>
<dbReference type="InterPro" id="IPR037171">
    <property type="entry name" value="NagB/RpiA_transferase-like"/>
</dbReference>